<keyword evidence="6" id="KW-0472">Membrane</keyword>
<dbReference type="InterPro" id="IPR006626">
    <property type="entry name" value="PbH1"/>
</dbReference>
<keyword evidence="6" id="KW-0812">Transmembrane</keyword>
<accession>A0ABX2A8M4</accession>
<gene>
    <name evidence="8" type="ORF">HDG69_003662</name>
</gene>
<dbReference type="InterPro" id="IPR047900">
    <property type="entry name" value="Choice_anch_G"/>
</dbReference>
<evidence type="ECO:0000256" key="4">
    <source>
        <dbReference type="ARBA" id="ARBA00023088"/>
    </source>
</evidence>
<evidence type="ECO:0000256" key="3">
    <source>
        <dbReference type="ARBA" id="ARBA00022729"/>
    </source>
</evidence>
<dbReference type="PANTHER" id="PTHR37000:SF3">
    <property type="entry name" value="MUCIN-22"/>
    <property type="match status" value="1"/>
</dbReference>
<dbReference type="EMBL" id="JABEZU010000005">
    <property type="protein sequence ID" value="NOV99060.1"/>
    <property type="molecule type" value="Genomic_DNA"/>
</dbReference>
<dbReference type="PROSITE" id="PS50847">
    <property type="entry name" value="GRAM_POS_ANCHORING"/>
    <property type="match status" value="1"/>
</dbReference>
<dbReference type="NCBIfam" id="NF033766">
    <property type="entry name" value="choice_anch_G"/>
    <property type="match status" value="1"/>
</dbReference>
<evidence type="ECO:0000256" key="2">
    <source>
        <dbReference type="ARBA" id="ARBA00022525"/>
    </source>
</evidence>
<feature type="domain" description="Gram-positive cocci surface proteins LPxTG" evidence="7">
    <location>
        <begin position="1018"/>
        <end position="1055"/>
    </location>
</feature>
<keyword evidence="9" id="KW-1185">Reference proteome</keyword>
<sequence>MAASRLHDGIASREPANPPPTRRRRRARRRGAAAFAVAAGMAGAAALAGVPAAHAVPTDDSEALGKFLGGSAGGINLDDLATVEGALAEFPSGSELETNPLAAEVLNALVVDLGGGLSLLGENGLIELGAVNQYAAADADGATAASGAVSDQGAIEVGGSAEFPSDASVSLTPLLGDAGLDGILSELELELGALSSSATWPAGGDPTGEYQIAGATFGMESPAVSDVSSLVYDDVVPVVQTAVDSLVGPDGLLAGALNALGVLDPVLGILGADLEPEVVIDLDLEAALAPVFAQNFGEEGVILNVADGTVFVDLDTILGGDGSLNGLDPNTEVLSDETINAILAGLSAALDDLTLALVDAVDTALRSANLLVSVQANVPNPLPLTPDLLDLNIILDTTLGDVVAGTVDPGDATISISLSGIPLVLPLGDLVNGLAGPLNDVLFGPTGVVSTLAGTITSEVTDPLLTTLSPAFEALNELVSLVANVQEQPGDVDPHDPTGTESFTQRALTLTLVPAGPLAQVTLASSTVRAVEAQLDLAVTVTPDVAEPGDTVTVEGTGYTPDSTVTVEIRDSEGTVIATVPDVPTDAEGNFTTPVEIPEGTPEGDYTAVGIDDTTGQEAEAPLSIVDEGTEVDGVEVDGVEVDGVEVDGVEVDGVEVDGVEVDGVEVDGVEVDGVEVDGVEVDGVEVDGVEVDGVEVDGVEVDGVEVDGVEVDGVEVDGVEVDGVEVDGVEVDGVEVDGVEVDGVEVDGVEVDGVEVDGVEVDGVEVDGVEVDGVEVDGVEVDGVEVDGVEVDGVEVDGVEVDGVEVDGVEVDGVEVDGVEVDGVEVDGVEVDGVEVDGVEVDGVEVDGVEVDGVEVDGVEVDGVEVDGVEVDGVEVDGVEVDGVEVDGDEDERMLTADFDEERVQRGEEQTFNAGGFEPGEEVQARINSEPLNLTVQTANDDGEVSWTFVVPADFEVGPHTGTATSVDVGDSVVAAFEVYLTPSDAAGSPGSPGSNGGSASPGGTTTVTTGGTGGTLPKTGSEIAMYLALAFLLTGAGTVALRAAKRRSQSVTD</sequence>
<proteinExistence type="predicted"/>
<dbReference type="Gene3D" id="2.60.40.230">
    <property type="entry name" value="Neocarzinostatin-like"/>
    <property type="match status" value="1"/>
</dbReference>
<dbReference type="Gene3D" id="2.160.20.80">
    <property type="entry name" value="E3 ubiquitin-protein ligase SopA"/>
    <property type="match status" value="2"/>
</dbReference>
<evidence type="ECO:0000259" key="7">
    <source>
        <dbReference type="PROSITE" id="PS50847"/>
    </source>
</evidence>
<evidence type="ECO:0000256" key="6">
    <source>
        <dbReference type="SAM" id="Phobius"/>
    </source>
</evidence>
<feature type="region of interest" description="Disordered" evidence="5">
    <location>
        <begin position="986"/>
        <end position="1017"/>
    </location>
</feature>
<feature type="region of interest" description="Disordered" evidence="5">
    <location>
        <begin position="1"/>
        <end position="29"/>
    </location>
</feature>
<name>A0ABX2A8M4_9MICO</name>
<dbReference type="InterPro" id="IPR011050">
    <property type="entry name" value="Pectin_lyase_fold/virulence"/>
</dbReference>
<keyword evidence="4" id="KW-0572">Peptidoglycan-anchor</keyword>
<dbReference type="SUPFAM" id="SSF51126">
    <property type="entry name" value="Pectin lyase-like"/>
    <property type="match status" value="1"/>
</dbReference>
<evidence type="ECO:0000256" key="1">
    <source>
        <dbReference type="ARBA" id="ARBA00022512"/>
    </source>
</evidence>
<organism evidence="8 9">
    <name type="scientific">Isoptericola halotolerans</name>
    <dbReference type="NCBI Taxonomy" id="300560"/>
    <lineage>
        <taxon>Bacteria</taxon>
        <taxon>Bacillati</taxon>
        <taxon>Actinomycetota</taxon>
        <taxon>Actinomycetes</taxon>
        <taxon>Micrococcales</taxon>
        <taxon>Promicromonosporaceae</taxon>
        <taxon>Isoptericola</taxon>
    </lineage>
</organism>
<feature type="region of interest" description="Disordered" evidence="5">
    <location>
        <begin position="582"/>
        <end position="603"/>
    </location>
</feature>
<protein>
    <recommendedName>
        <fullName evidence="7">Gram-positive cocci surface proteins LPxTG domain-containing protein</fullName>
    </recommendedName>
</protein>
<comment type="caution">
    <text evidence="8">The sequence shown here is derived from an EMBL/GenBank/DDBJ whole genome shotgun (WGS) entry which is preliminary data.</text>
</comment>
<feature type="compositionally biased region" description="Low complexity" evidence="5">
    <location>
        <begin position="1003"/>
        <end position="1017"/>
    </location>
</feature>
<dbReference type="InterPro" id="IPR053330">
    <property type="entry name" value="Mucin-22-like"/>
</dbReference>
<evidence type="ECO:0000313" key="8">
    <source>
        <dbReference type="EMBL" id="NOV99060.1"/>
    </source>
</evidence>
<dbReference type="Proteomes" id="UP000757540">
    <property type="component" value="Unassembled WGS sequence"/>
</dbReference>
<keyword evidence="2" id="KW-0964">Secreted</keyword>
<reference evidence="8 9" key="1">
    <citation type="submission" date="2020-05" db="EMBL/GenBank/DDBJ databases">
        <title>Genomic Encyclopedia of Type Strains, Phase III (KMG-III): the genomes of soil and plant-associated and newly described type strains.</title>
        <authorList>
            <person name="Whitman W."/>
        </authorList>
    </citation>
    <scope>NUCLEOTIDE SEQUENCE [LARGE SCALE GENOMIC DNA]</scope>
    <source>
        <strain evidence="8 9">KCTC 19046</strain>
    </source>
</reference>
<dbReference type="PANTHER" id="PTHR37000">
    <property type="entry name" value="MUCIN-22"/>
    <property type="match status" value="1"/>
</dbReference>
<feature type="transmembrane region" description="Helical" evidence="6">
    <location>
        <begin position="1025"/>
        <end position="1046"/>
    </location>
</feature>
<evidence type="ECO:0000256" key="5">
    <source>
        <dbReference type="SAM" id="MobiDB-lite"/>
    </source>
</evidence>
<dbReference type="SMART" id="SM00710">
    <property type="entry name" value="PbH1"/>
    <property type="match status" value="10"/>
</dbReference>
<evidence type="ECO:0000313" key="9">
    <source>
        <dbReference type="Proteomes" id="UP000757540"/>
    </source>
</evidence>
<keyword evidence="1" id="KW-0134">Cell wall</keyword>
<keyword evidence="3" id="KW-0732">Signal</keyword>
<dbReference type="InterPro" id="IPR019931">
    <property type="entry name" value="LPXTG_anchor"/>
</dbReference>
<feature type="compositionally biased region" description="Basic and acidic residues" evidence="5">
    <location>
        <begin position="1"/>
        <end position="11"/>
    </location>
</feature>
<dbReference type="RefSeq" id="WP_246256770.1">
    <property type="nucleotide sequence ID" value="NZ_BAAAML010000011.1"/>
</dbReference>
<keyword evidence="6" id="KW-1133">Transmembrane helix</keyword>